<evidence type="ECO:0000313" key="1">
    <source>
        <dbReference type="EMBL" id="ORY56833.1"/>
    </source>
</evidence>
<accession>A0A1Y2DC38</accession>
<sequence length="234" mass="25947">MGYMGHRHNGALYDTEVVSILNGFLQNFPMLLAVDELDSTILLPFTDQISAGQTERSWGAVLQHKLFGGRLQLRRLHEFNPWTLGVSRPGEPFQPFAVDWQRRVLDYGRETVGSSASSSAADSSICDTLDPLTPYIGVVSSEHIMAMAYGTPGRIINLYMPPQELSFSIYEEARKRMSTGGGGVIERQNHAARLCFSFSDHHLSEHKFDAFILHGFSSVIRGLPPGSILVAHNN</sequence>
<gene>
    <name evidence="1" type="ORF">BCR38DRAFT_414156</name>
</gene>
<evidence type="ECO:0000313" key="2">
    <source>
        <dbReference type="Proteomes" id="UP000193689"/>
    </source>
</evidence>
<protein>
    <submittedName>
        <fullName evidence="1">Uncharacterized protein</fullName>
    </submittedName>
</protein>
<dbReference type="Proteomes" id="UP000193689">
    <property type="component" value="Unassembled WGS sequence"/>
</dbReference>
<organism evidence="1 2">
    <name type="scientific">Pseudomassariella vexata</name>
    <dbReference type="NCBI Taxonomy" id="1141098"/>
    <lineage>
        <taxon>Eukaryota</taxon>
        <taxon>Fungi</taxon>
        <taxon>Dikarya</taxon>
        <taxon>Ascomycota</taxon>
        <taxon>Pezizomycotina</taxon>
        <taxon>Sordariomycetes</taxon>
        <taxon>Xylariomycetidae</taxon>
        <taxon>Amphisphaeriales</taxon>
        <taxon>Pseudomassariaceae</taxon>
        <taxon>Pseudomassariella</taxon>
    </lineage>
</organism>
<comment type="caution">
    <text evidence="1">The sequence shown here is derived from an EMBL/GenBank/DDBJ whole genome shotgun (WGS) entry which is preliminary data.</text>
</comment>
<dbReference type="RefSeq" id="XP_040710300.1">
    <property type="nucleotide sequence ID" value="XM_040858900.1"/>
</dbReference>
<proteinExistence type="predicted"/>
<keyword evidence="2" id="KW-1185">Reference proteome</keyword>
<name>A0A1Y2DC38_9PEZI</name>
<dbReference type="InParanoid" id="A0A1Y2DC38"/>
<dbReference type="EMBL" id="MCFJ01000021">
    <property type="protein sequence ID" value="ORY56833.1"/>
    <property type="molecule type" value="Genomic_DNA"/>
</dbReference>
<reference evidence="1 2" key="1">
    <citation type="submission" date="2016-07" db="EMBL/GenBank/DDBJ databases">
        <title>Pervasive Adenine N6-methylation of Active Genes in Fungi.</title>
        <authorList>
            <consortium name="DOE Joint Genome Institute"/>
            <person name="Mondo S.J."/>
            <person name="Dannebaum R.O."/>
            <person name="Kuo R.C."/>
            <person name="Labutti K."/>
            <person name="Haridas S."/>
            <person name="Kuo A."/>
            <person name="Salamov A."/>
            <person name="Ahrendt S.R."/>
            <person name="Lipzen A."/>
            <person name="Sullivan W."/>
            <person name="Andreopoulos W.B."/>
            <person name="Clum A."/>
            <person name="Lindquist E."/>
            <person name="Daum C."/>
            <person name="Ramamoorthy G.K."/>
            <person name="Gryganskyi A."/>
            <person name="Culley D."/>
            <person name="Magnuson J.K."/>
            <person name="James T.Y."/>
            <person name="O'Malley M.A."/>
            <person name="Stajich J.E."/>
            <person name="Spatafora J.W."/>
            <person name="Visel A."/>
            <person name="Grigoriev I.V."/>
        </authorList>
    </citation>
    <scope>NUCLEOTIDE SEQUENCE [LARGE SCALE GENOMIC DNA]</scope>
    <source>
        <strain evidence="1 2">CBS 129021</strain>
    </source>
</reference>
<dbReference type="GeneID" id="63775112"/>
<dbReference type="AlphaFoldDB" id="A0A1Y2DC38"/>